<feature type="compositionally biased region" description="Acidic residues" evidence="1">
    <location>
        <begin position="1"/>
        <end position="12"/>
    </location>
</feature>
<name>A0A2A3L9B4_MYCAV</name>
<dbReference type="EMBL" id="LBGZ01000074">
    <property type="protein sequence ID" value="PBJ35484.1"/>
    <property type="molecule type" value="Genomic_DNA"/>
</dbReference>
<evidence type="ECO:0000313" key="3">
    <source>
        <dbReference type="Proteomes" id="UP000218842"/>
    </source>
</evidence>
<proteinExistence type="predicted"/>
<comment type="caution">
    <text evidence="2">The sequence shown here is derived from an EMBL/GenBank/DDBJ whole genome shotgun (WGS) entry which is preliminary data.</text>
</comment>
<dbReference type="AlphaFoldDB" id="A0A2A3L9B4"/>
<organism evidence="2 3">
    <name type="scientific">Mycobacterium avium subsp. hominissuis</name>
    <dbReference type="NCBI Taxonomy" id="439334"/>
    <lineage>
        <taxon>Bacteria</taxon>
        <taxon>Bacillati</taxon>
        <taxon>Actinomycetota</taxon>
        <taxon>Actinomycetes</taxon>
        <taxon>Mycobacteriales</taxon>
        <taxon>Mycobacteriaceae</taxon>
        <taxon>Mycobacterium</taxon>
        <taxon>Mycobacterium avium complex (MAC)</taxon>
    </lineage>
</organism>
<dbReference type="Proteomes" id="UP000218842">
    <property type="component" value="Unassembled WGS sequence"/>
</dbReference>
<sequence length="70" mass="7049">MNAPAPDDEEEVGGPVLTPPVSAGPITASSLGGVPFLAVTGPVSHFSGNRLVHFVMSALNEAGLTIEPPQ</sequence>
<feature type="region of interest" description="Disordered" evidence="1">
    <location>
        <begin position="1"/>
        <end position="24"/>
    </location>
</feature>
<evidence type="ECO:0000313" key="2">
    <source>
        <dbReference type="EMBL" id="PBJ35484.1"/>
    </source>
</evidence>
<gene>
    <name evidence="2" type="ORF">XV03_10860</name>
</gene>
<protein>
    <submittedName>
        <fullName evidence="2">Uncharacterized protein</fullName>
    </submittedName>
</protein>
<evidence type="ECO:0000256" key="1">
    <source>
        <dbReference type="SAM" id="MobiDB-lite"/>
    </source>
</evidence>
<reference evidence="2 3" key="1">
    <citation type="journal article" date="2017" name="Genome Biol. Evol.">
        <title>Population Structure and Local Adaptation of MAC Lung Disease Agent Mycobacterium avium subsp. hominissuis.</title>
        <authorList>
            <person name="Yano H."/>
            <person name="Iwamoto T."/>
            <person name="Nishiuchi Y."/>
            <person name="Nakajima C."/>
            <person name="Starkova D.A."/>
            <person name="Mokrousov I."/>
            <person name="Narvskaya O."/>
            <person name="Yoshida S."/>
            <person name="Arikawa K."/>
            <person name="Nakanishi N."/>
            <person name="Osaki K."/>
            <person name="Nakagawa I."/>
            <person name="Ato M."/>
            <person name="Suzuki Y."/>
            <person name="Maruyama F."/>
        </authorList>
    </citation>
    <scope>NUCLEOTIDE SEQUENCE [LARGE SCALE GENOMIC DNA]</scope>
    <source>
        <strain evidence="2 3">OCU466</strain>
    </source>
</reference>
<accession>A0A2A3L9B4</accession>